<evidence type="ECO:0000256" key="3">
    <source>
        <dbReference type="ARBA" id="ARBA00022428"/>
    </source>
</evidence>
<dbReference type="PANTHER" id="PTHR13929:SF0">
    <property type="entry name" value="UBIA PRENYLTRANSFERASE DOMAIN-CONTAINING PROTEIN 1"/>
    <property type="match status" value="1"/>
</dbReference>
<evidence type="ECO:0000256" key="4">
    <source>
        <dbReference type="ARBA" id="ARBA00022679"/>
    </source>
</evidence>
<keyword evidence="7 8" id="KW-0472">Membrane</keyword>
<dbReference type="GO" id="GO:0016020">
    <property type="term" value="C:membrane"/>
    <property type="evidence" value="ECO:0007669"/>
    <property type="project" value="UniProtKB-SubCell"/>
</dbReference>
<comment type="subcellular location">
    <subcellularLocation>
        <location evidence="1">Membrane</location>
        <topology evidence="1">Multi-pass membrane protein</topology>
    </subcellularLocation>
</comment>
<dbReference type="GO" id="GO:0046428">
    <property type="term" value="F:1,4-dihydroxy-2-naphthoate polyprenyltransferase activity"/>
    <property type="evidence" value="ECO:0007669"/>
    <property type="project" value="UniProtKB-EC"/>
</dbReference>
<proteinExistence type="predicted"/>
<evidence type="ECO:0000313" key="9">
    <source>
        <dbReference type="EMBL" id="XAY05231.1"/>
    </source>
</evidence>
<dbReference type="InterPro" id="IPR044878">
    <property type="entry name" value="UbiA_sf"/>
</dbReference>
<keyword evidence="6 8" id="KW-1133">Transmembrane helix</keyword>
<dbReference type="EC" id="2.5.1.74" evidence="9"/>
<dbReference type="GO" id="GO:0042371">
    <property type="term" value="P:vitamin K biosynthetic process"/>
    <property type="evidence" value="ECO:0007669"/>
    <property type="project" value="TreeGrafter"/>
</dbReference>
<name>A0AAU7AUA0_9ACTN</name>
<dbReference type="CDD" id="cd13962">
    <property type="entry name" value="PT_UbiA_UBIAD1"/>
    <property type="match status" value="1"/>
</dbReference>
<comment type="pathway">
    <text evidence="2">Quinol/quinone metabolism; menaquinone biosynthesis.</text>
</comment>
<dbReference type="Pfam" id="PF01040">
    <property type="entry name" value="UbiA"/>
    <property type="match status" value="1"/>
</dbReference>
<protein>
    <submittedName>
        <fullName evidence="9">1,4-dihydroxy-2-naphthoate octaprenyltransferase</fullName>
        <ecNumber evidence="9">2.5.1.74</ecNumber>
    </submittedName>
</protein>
<evidence type="ECO:0000256" key="5">
    <source>
        <dbReference type="ARBA" id="ARBA00022692"/>
    </source>
</evidence>
<dbReference type="AlphaFoldDB" id="A0AAU7AUA0"/>
<dbReference type="PIRSF" id="PIRSF005355">
    <property type="entry name" value="UBIAD1"/>
    <property type="match status" value="1"/>
</dbReference>
<evidence type="ECO:0000256" key="2">
    <source>
        <dbReference type="ARBA" id="ARBA00004863"/>
    </source>
</evidence>
<reference evidence="9" key="1">
    <citation type="submission" date="2022-12" db="EMBL/GenBank/DDBJ databases">
        <title>Paraconexibacter alkalitolerans sp. nov. and Baekduia alba sp. nov., isolated from soil and emended description of the genera Paraconexibacter (Chun et al., 2020) and Baekduia (An et al., 2020).</title>
        <authorList>
            <person name="Vieira S."/>
            <person name="Huber K.J."/>
            <person name="Geppert A."/>
            <person name="Wolf J."/>
            <person name="Neumann-Schaal M."/>
            <person name="Muesken M."/>
            <person name="Overmann J."/>
        </authorList>
    </citation>
    <scope>NUCLEOTIDE SEQUENCE</scope>
    <source>
        <strain evidence="9">AEG42_29</strain>
    </source>
</reference>
<feature type="transmembrane region" description="Helical" evidence="8">
    <location>
        <begin position="231"/>
        <end position="250"/>
    </location>
</feature>
<dbReference type="PANTHER" id="PTHR13929">
    <property type="entry name" value="1,4-DIHYDROXY-2-NAPHTHOATE OCTAPRENYLTRANSFERASE"/>
    <property type="match status" value="1"/>
</dbReference>
<dbReference type="KEGG" id="parq:DSM112329_02076"/>
<evidence type="ECO:0000256" key="8">
    <source>
        <dbReference type="SAM" id="Phobius"/>
    </source>
</evidence>
<feature type="transmembrane region" description="Helical" evidence="8">
    <location>
        <begin position="287"/>
        <end position="313"/>
    </location>
</feature>
<organism evidence="9">
    <name type="scientific">Paraconexibacter sp. AEG42_29</name>
    <dbReference type="NCBI Taxonomy" id="2997339"/>
    <lineage>
        <taxon>Bacteria</taxon>
        <taxon>Bacillati</taxon>
        <taxon>Actinomycetota</taxon>
        <taxon>Thermoleophilia</taxon>
        <taxon>Solirubrobacterales</taxon>
        <taxon>Paraconexibacteraceae</taxon>
        <taxon>Paraconexibacter</taxon>
    </lineage>
</organism>
<feature type="transmembrane region" description="Helical" evidence="8">
    <location>
        <begin position="111"/>
        <end position="128"/>
    </location>
</feature>
<keyword evidence="3" id="KW-0474">Menaquinone biosynthesis</keyword>
<dbReference type="InterPro" id="IPR026046">
    <property type="entry name" value="UBIAD1"/>
</dbReference>
<feature type="transmembrane region" description="Helical" evidence="8">
    <location>
        <begin position="189"/>
        <end position="210"/>
    </location>
</feature>
<dbReference type="InterPro" id="IPR000537">
    <property type="entry name" value="UbiA_prenyltransferase"/>
</dbReference>
<evidence type="ECO:0000256" key="1">
    <source>
        <dbReference type="ARBA" id="ARBA00004141"/>
    </source>
</evidence>
<evidence type="ECO:0000256" key="6">
    <source>
        <dbReference type="ARBA" id="ARBA00022989"/>
    </source>
</evidence>
<dbReference type="RefSeq" id="WP_354701747.1">
    <property type="nucleotide sequence ID" value="NZ_CP114014.1"/>
</dbReference>
<evidence type="ECO:0000256" key="7">
    <source>
        <dbReference type="ARBA" id="ARBA00023136"/>
    </source>
</evidence>
<keyword evidence="4 9" id="KW-0808">Transferase</keyword>
<sequence>MHPAEGHQPDVTLLPAGEPGRLALWIRATRPQYLPTSVVPGLLGALVALGAGGTEWLLLPVALLALLLVHAATDVCNDVEDAANGVDAPDKVDNSQVFNTGLLSIEEGRRLYAALFTAAFVLGVAICLLQGPALLSYGLVGIFGGLLYTAGPKSLKHAGLGDPAIVLLMGPLLTQGAYTAVTGDAFHAAAFWVGLSPGLLITAVLAGNNLSDIDGDRAAGVRTLAVRIGFVRARLLYVVTLAAAFAATALVWATGLFGPAILLPLVLAPVAVARGRQALGARSAGDGALLTLAPQTAQLHLLFCVLACVGVVIDRA</sequence>
<feature type="transmembrane region" description="Helical" evidence="8">
    <location>
        <begin position="42"/>
        <end position="69"/>
    </location>
</feature>
<dbReference type="Gene3D" id="1.10.357.140">
    <property type="entry name" value="UbiA prenyltransferase"/>
    <property type="match status" value="1"/>
</dbReference>
<dbReference type="EMBL" id="CP114014">
    <property type="protein sequence ID" value="XAY05231.1"/>
    <property type="molecule type" value="Genomic_DNA"/>
</dbReference>
<accession>A0AAU7AUA0</accession>
<keyword evidence="5 8" id="KW-0812">Transmembrane</keyword>
<dbReference type="GO" id="GO:0009234">
    <property type="term" value="P:menaquinone biosynthetic process"/>
    <property type="evidence" value="ECO:0007669"/>
    <property type="project" value="UniProtKB-KW"/>
</dbReference>
<gene>
    <name evidence="9" type="primary">menA_1</name>
    <name evidence="9" type="ORF">DSM112329_02076</name>
</gene>